<dbReference type="InterPro" id="IPR027396">
    <property type="entry name" value="DsrEFH-like"/>
</dbReference>
<dbReference type="Proteomes" id="UP000322294">
    <property type="component" value="Unassembled WGS sequence"/>
</dbReference>
<comment type="caution">
    <text evidence="3">The sequence shown here is derived from an EMBL/GenBank/DDBJ whole genome shotgun (WGS) entry which is preliminary data.</text>
</comment>
<dbReference type="RefSeq" id="WP_148866542.1">
    <property type="nucleotide sequence ID" value="NZ_VNHO01000006.1"/>
</dbReference>
<protein>
    <submittedName>
        <fullName evidence="3">Selenium metabolism protein YedF</fullName>
    </submittedName>
</protein>
<keyword evidence="4" id="KW-1185">Reference proteome</keyword>
<accession>A0A5S5AXF0</accession>
<evidence type="ECO:0000313" key="3">
    <source>
        <dbReference type="EMBL" id="TYP57426.1"/>
    </source>
</evidence>
<gene>
    <name evidence="3" type="ORF">LZ11_00737</name>
</gene>
<dbReference type="EMBL" id="VNHO01000006">
    <property type="protein sequence ID" value="TYP57426.1"/>
    <property type="molecule type" value="Genomic_DNA"/>
</dbReference>
<feature type="domain" description="UPF0033" evidence="2">
    <location>
        <begin position="5"/>
        <end position="29"/>
    </location>
</feature>
<dbReference type="CDD" id="cd03421">
    <property type="entry name" value="SirA_like_N"/>
    <property type="match status" value="1"/>
</dbReference>
<name>A0A5S5AXF0_9FIRM</name>
<dbReference type="PROSITE" id="PS01148">
    <property type="entry name" value="UPF0033"/>
    <property type="match status" value="1"/>
</dbReference>
<comment type="similarity">
    <text evidence="1">Belongs to the sulfur carrier protein TusA family.</text>
</comment>
<dbReference type="InterPro" id="IPR001455">
    <property type="entry name" value="TusA-like"/>
</dbReference>
<dbReference type="PANTHER" id="PTHR33279:SF6">
    <property type="entry name" value="SULFUR CARRIER PROTEIN YEDF-RELATED"/>
    <property type="match status" value="1"/>
</dbReference>
<evidence type="ECO:0000256" key="1">
    <source>
        <dbReference type="ARBA" id="ARBA00008984"/>
    </source>
</evidence>
<dbReference type="AlphaFoldDB" id="A0A5S5AXF0"/>
<dbReference type="InterPro" id="IPR019870">
    <property type="entry name" value="Se_metab_YedF"/>
</dbReference>
<dbReference type="InterPro" id="IPR036868">
    <property type="entry name" value="TusA-like_sf"/>
</dbReference>
<dbReference type="SUPFAM" id="SSF64307">
    <property type="entry name" value="SirA-like"/>
    <property type="match status" value="1"/>
</dbReference>
<evidence type="ECO:0000313" key="4">
    <source>
        <dbReference type="Proteomes" id="UP000322294"/>
    </source>
</evidence>
<dbReference type="PANTHER" id="PTHR33279">
    <property type="entry name" value="SULFUR CARRIER PROTEIN YEDF-RELATED"/>
    <property type="match status" value="1"/>
</dbReference>
<dbReference type="OrthoDB" id="9801500at2"/>
<dbReference type="Gene3D" id="3.30.110.40">
    <property type="entry name" value="TusA-like domain"/>
    <property type="match status" value="1"/>
</dbReference>
<organism evidence="3 4">
    <name type="scientific">Thermosediminibacter litoriperuensis</name>
    <dbReference type="NCBI Taxonomy" id="291989"/>
    <lineage>
        <taxon>Bacteria</taxon>
        <taxon>Bacillati</taxon>
        <taxon>Bacillota</taxon>
        <taxon>Clostridia</taxon>
        <taxon>Thermosediminibacterales</taxon>
        <taxon>Thermosediminibacteraceae</taxon>
        <taxon>Thermosediminibacter</taxon>
    </lineage>
</organism>
<dbReference type="SUPFAM" id="SSF75169">
    <property type="entry name" value="DsrEFH-like"/>
    <property type="match status" value="1"/>
</dbReference>
<sequence>MAIEVDCRGKKCPEPVIMTKKALDSIDRGRVVAVVDNEAARENIIKFARNQGYGYLVESKGGYYYISIDKEPVAAGEAVKDGSCDAVPAGGSPYVLLVTGDTLGRGAEELGKLLMKNYFYSLKEAPRLPECVLFLNRGVYLTIQGSEVLDTLRELESSGMEVLSCGTCLDYYGLKEKLAVGSITNMYTIAEKISRFRTITI</sequence>
<evidence type="ECO:0000259" key="2">
    <source>
        <dbReference type="PROSITE" id="PS01148"/>
    </source>
</evidence>
<dbReference type="NCBIfam" id="TIGR03527">
    <property type="entry name" value="selenium_YedF"/>
    <property type="match status" value="1"/>
</dbReference>
<reference evidence="3 4" key="1">
    <citation type="submission" date="2019-07" db="EMBL/GenBank/DDBJ databases">
        <title>Genomic Encyclopedia of Type Strains, Phase I: the one thousand microbial genomes (KMG-I) project.</title>
        <authorList>
            <person name="Kyrpides N."/>
        </authorList>
    </citation>
    <scope>NUCLEOTIDE SEQUENCE [LARGE SCALE GENOMIC DNA]</scope>
    <source>
        <strain evidence="3 4">DSM 16647</strain>
    </source>
</reference>
<dbReference type="Pfam" id="PF01206">
    <property type="entry name" value="TusA"/>
    <property type="match status" value="1"/>
</dbReference>
<proteinExistence type="inferred from homology"/>